<reference evidence="3 4" key="1">
    <citation type="submission" date="2021-03" db="EMBL/GenBank/DDBJ databases">
        <title>Antimicrobial resistance genes in bacteria isolated from Japanese honey, and their potential for conferring macrolide and lincosamide resistance in the American foulbrood pathogen Paenibacillus larvae.</title>
        <authorList>
            <person name="Okamoto M."/>
            <person name="Kumagai M."/>
            <person name="Kanamori H."/>
            <person name="Takamatsu D."/>
        </authorList>
    </citation>
    <scope>NUCLEOTIDE SEQUENCE [LARGE SCALE GENOMIC DNA]</scope>
    <source>
        <strain evidence="3 4">J8TS2</strain>
    </source>
</reference>
<feature type="domain" description="Nucleoside transporter/FeoB GTPase Gate" evidence="2">
    <location>
        <begin position="224"/>
        <end position="320"/>
    </location>
</feature>
<evidence type="ECO:0000313" key="3">
    <source>
        <dbReference type="EMBL" id="GIN57613.1"/>
    </source>
</evidence>
<feature type="transmembrane region" description="Helical" evidence="1">
    <location>
        <begin position="297"/>
        <end position="318"/>
    </location>
</feature>
<dbReference type="Pfam" id="PF07670">
    <property type="entry name" value="Gate"/>
    <property type="match status" value="2"/>
</dbReference>
<evidence type="ECO:0000259" key="2">
    <source>
        <dbReference type="Pfam" id="PF07670"/>
    </source>
</evidence>
<dbReference type="EMBL" id="BORB01000013">
    <property type="protein sequence ID" value="GIN57613.1"/>
    <property type="molecule type" value="Genomic_DNA"/>
</dbReference>
<proteinExistence type="predicted"/>
<evidence type="ECO:0000313" key="4">
    <source>
        <dbReference type="Proteomes" id="UP000679950"/>
    </source>
</evidence>
<protein>
    <submittedName>
        <fullName evidence="3">Sporulation integral membrane protein YlbJ</fullName>
    </submittedName>
</protein>
<keyword evidence="1" id="KW-0472">Membrane</keyword>
<keyword evidence="4" id="KW-1185">Reference proteome</keyword>
<feature type="transmembrane region" description="Helical" evidence="1">
    <location>
        <begin position="240"/>
        <end position="258"/>
    </location>
</feature>
<accession>A0ABQ4KJT2</accession>
<name>A0ABQ4KJT2_9BACI</name>
<feature type="domain" description="Nucleoside transporter/FeoB GTPase Gate" evidence="2">
    <location>
        <begin position="47"/>
        <end position="142"/>
    </location>
</feature>
<feature type="transmembrane region" description="Helical" evidence="1">
    <location>
        <begin position="51"/>
        <end position="74"/>
    </location>
</feature>
<dbReference type="InterPro" id="IPR011642">
    <property type="entry name" value="Gate_dom"/>
</dbReference>
<evidence type="ECO:0000256" key="1">
    <source>
        <dbReference type="SAM" id="Phobius"/>
    </source>
</evidence>
<feature type="transmembrane region" description="Helical" evidence="1">
    <location>
        <begin position="151"/>
        <end position="173"/>
    </location>
</feature>
<comment type="caution">
    <text evidence="3">The sequence shown here is derived from an EMBL/GenBank/DDBJ whole genome shotgun (WGS) entry which is preliminary data.</text>
</comment>
<dbReference type="Proteomes" id="UP000679950">
    <property type="component" value="Unassembled WGS sequence"/>
</dbReference>
<feature type="transmembrane region" description="Helical" evidence="1">
    <location>
        <begin position="124"/>
        <end position="145"/>
    </location>
</feature>
<organism evidence="3 4">
    <name type="scientific">Lederbergia ruris</name>
    <dbReference type="NCBI Taxonomy" id="217495"/>
    <lineage>
        <taxon>Bacteria</taxon>
        <taxon>Bacillati</taxon>
        <taxon>Bacillota</taxon>
        <taxon>Bacilli</taxon>
        <taxon>Bacillales</taxon>
        <taxon>Bacillaceae</taxon>
        <taxon>Lederbergia</taxon>
    </lineage>
</organism>
<sequence>MGRFTLSKMKTLLLAFLVTLMAISMITLPEDSLEASIRGLKMWWEIVFPSLFPFFVISELLIGFGVVKFLGVLLEPFMRPFFRVPGVGGFAWAMGMATGFPAGAKLTVRLRQEKQLTKVEAQRLVSFTNSSSPLFIFGAVSVGFFHNPRLGFLLAAAHYLGNFFVGFIMRFYGVKEKRLKKHKGKKAIPNISEALSALHQTRIHNQKPIGKLLGDAVMSSIHTLLMIGGFIILFSVINKLLFHLHFTPAIASLLDYILPIFQLPKEFGNSLVAGIFEITLGSQMASEVQGTILLQQAIIVSFILGFSGFSVHAQVASILATTDIAYKPFFFARVLHGFLASIFTVLLWKPFSNYFHIQAIETAVPVFLQDHDRWWETILLTFSKIGPLFTIISLTIYIFFYIKKMGRTRF</sequence>
<feature type="transmembrane region" description="Helical" evidence="1">
    <location>
        <begin position="330"/>
        <end position="348"/>
    </location>
</feature>
<gene>
    <name evidence="3" type="ORF">J8TS2_19320</name>
</gene>
<feature type="transmembrane region" description="Helical" evidence="1">
    <location>
        <begin position="212"/>
        <end position="234"/>
    </location>
</feature>
<feature type="transmembrane region" description="Helical" evidence="1">
    <location>
        <begin position="378"/>
        <end position="402"/>
    </location>
</feature>
<dbReference type="NCBIfam" id="TIGR02871">
    <property type="entry name" value="spore_ylbJ"/>
    <property type="match status" value="1"/>
</dbReference>
<keyword evidence="1" id="KW-0812">Transmembrane</keyword>
<dbReference type="InterPro" id="IPR014226">
    <property type="entry name" value="Spore_IM_YlbJ"/>
</dbReference>
<keyword evidence="1" id="KW-1133">Transmembrane helix</keyword>